<feature type="coiled-coil region" evidence="3">
    <location>
        <begin position="415"/>
        <end position="442"/>
    </location>
</feature>
<accession>A0A367XW99</accession>
<organism evidence="5 6">
    <name type="scientific">Candida viswanathii</name>
    <dbReference type="NCBI Taxonomy" id="5486"/>
    <lineage>
        <taxon>Eukaryota</taxon>
        <taxon>Fungi</taxon>
        <taxon>Dikarya</taxon>
        <taxon>Ascomycota</taxon>
        <taxon>Saccharomycotina</taxon>
        <taxon>Pichiomycetes</taxon>
        <taxon>Debaryomycetaceae</taxon>
        <taxon>Candida/Lodderomyces clade</taxon>
        <taxon>Candida</taxon>
    </lineage>
</organism>
<keyword evidence="5" id="KW-0687">Ribonucleoprotein</keyword>
<dbReference type="NCBIfam" id="TIGR01011">
    <property type="entry name" value="rpsB_bact"/>
    <property type="match status" value="1"/>
</dbReference>
<name>A0A367XW99_9ASCO</name>
<dbReference type="GO" id="GO:0006412">
    <property type="term" value="P:translation"/>
    <property type="evidence" value="ECO:0007669"/>
    <property type="project" value="InterPro"/>
</dbReference>
<keyword evidence="2" id="KW-0007">Acetylation</keyword>
<evidence type="ECO:0000256" key="1">
    <source>
        <dbReference type="ARBA" id="ARBA00006242"/>
    </source>
</evidence>
<sequence length="461" mass="51146">MLRPSIRSGSGVFMNLPKRAFSQSLRLPSNEEPSKKENLSQKELRPKDQRFNGREQTLITTLNNTPTTLIHQRLAKLNEDLNKLPQEKVKNLDEKLRSFLRENIALPSSSVANRPWVEQKNGADGDATNLISGYGGAAAHAGAAFMARGVASNVSEEFPRLQPTADYKPYSKQELYLRQLNHSKTIGRLGSRVAGVFRPHRDVTAPQPFSKTSIAKLMAAGCHLGHATSASRASTQPFIYGVYDKINIIDLEQTLEKLQLACKVVEGVVEKGGIVLFVGTYKNEFIDNALLRASERCKGFYVNKRWLPGTITNFTEVTSQVSGAVANVDMNMKDEKFEVKQNKKIVKPDLVVLLNPVDNRNCIKECISACIPTIGLCDTDMEPSLLSYPIPCNDDSARSVTLMLGILSKAGETGLKNRLNAIAKLENQAKEMIRRRADAQEIESAEENKNERTVFDVELLT</sequence>
<dbReference type="PANTHER" id="PTHR12534">
    <property type="entry name" value="30S RIBOSOMAL PROTEIN S2 PROKARYOTIC AND ORGANELLAR"/>
    <property type="match status" value="1"/>
</dbReference>
<dbReference type="PANTHER" id="PTHR12534:SF0">
    <property type="entry name" value="SMALL RIBOSOMAL SUBUNIT PROTEIN US2M"/>
    <property type="match status" value="1"/>
</dbReference>
<dbReference type="HAMAP" id="MF_00291_B">
    <property type="entry name" value="Ribosomal_uS2_B"/>
    <property type="match status" value="1"/>
</dbReference>
<dbReference type="PRINTS" id="PR00395">
    <property type="entry name" value="RIBOSOMALS2"/>
</dbReference>
<dbReference type="STRING" id="5486.A0A367XW99"/>
<dbReference type="CDD" id="cd01425">
    <property type="entry name" value="RPS2"/>
    <property type="match status" value="1"/>
</dbReference>
<dbReference type="GO" id="GO:0005763">
    <property type="term" value="C:mitochondrial small ribosomal subunit"/>
    <property type="evidence" value="ECO:0007669"/>
    <property type="project" value="TreeGrafter"/>
</dbReference>
<feature type="region of interest" description="Disordered" evidence="4">
    <location>
        <begin position="25"/>
        <end position="51"/>
    </location>
</feature>
<dbReference type="Gene3D" id="3.40.50.10490">
    <property type="entry name" value="Glucose-6-phosphate isomerase like protein, domain 1"/>
    <property type="match status" value="1"/>
</dbReference>
<dbReference type="InterPro" id="IPR005706">
    <property type="entry name" value="Ribosomal_uS2_bac/mit/plastid"/>
</dbReference>
<dbReference type="InterPro" id="IPR001865">
    <property type="entry name" value="Ribosomal_uS2"/>
</dbReference>
<dbReference type="InterPro" id="IPR023591">
    <property type="entry name" value="Ribosomal_uS2_flav_dom_sf"/>
</dbReference>
<keyword evidence="5" id="KW-0689">Ribosomal protein</keyword>
<proteinExistence type="inferred from homology"/>
<dbReference type="Proteomes" id="UP000253472">
    <property type="component" value="Unassembled WGS sequence"/>
</dbReference>
<dbReference type="GO" id="GO:0003735">
    <property type="term" value="F:structural constituent of ribosome"/>
    <property type="evidence" value="ECO:0007669"/>
    <property type="project" value="InterPro"/>
</dbReference>
<keyword evidence="6" id="KW-1185">Reference proteome</keyword>
<comment type="similarity">
    <text evidence="1">Belongs to the universal ribosomal protein uS2 family.</text>
</comment>
<evidence type="ECO:0000256" key="2">
    <source>
        <dbReference type="ARBA" id="ARBA00022990"/>
    </source>
</evidence>
<evidence type="ECO:0000256" key="4">
    <source>
        <dbReference type="SAM" id="MobiDB-lite"/>
    </source>
</evidence>
<keyword evidence="3" id="KW-0175">Coiled coil</keyword>
<dbReference type="OrthoDB" id="2320368at2759"/>
<feature type="compositionally biased region" description="Basic and acidic residues" evidence="4">
    <location>
        <begin position="32"/>
        <end position="51"/>
    </location>
</feature>
<evidence type="ECO:0000256" key="3">
    <source>
        <dbReference type="SAM" id="Coils"/>
    </source>
</evidence>
<reference evidence="5 6" key="1">
    <citation type="submission" date="2018-06" db="EMBL/GenBank/DDBJ databases">
        <title>Whole genome sequencing of Candida tropicalis (genome annotated by CSBL at Korea University).</title>
        <authorList>
            <person name="Ahn J."/>
        </authorList>
    </citation>
    <scope>NUCLEOTIDE SEQUENCE [LARGE SCALE GENOMIC DNA]</scope>
    <source>
        <strain evidence="5 6">ATCC 20962</strain>
    </source>
</reference>
<dbReference type="SUPFAM" id="SSF52313">
    <property type="entry name" value="Ribosomal protein S2"/>
    <property type="match status" value="1"/>
</dbReference>
<dbReference type="Pfam" id="PF00318">
    <property type="entry name" value="Ribosomal_S2"/>
    <property type="match status" value="1"/>
</dbReference>
<protein>
    <submittedName>
        <fullName evidence="5">37S ribosomal protein MRP4, mitochondrial</fullName>
    </submittedName>
</protein>
<dbReference type="EMBL" id="QLNQ01000028">
    <property type="protein sequence ID" value="RCK57888.1"/>
    <property type="molecule type" value="Genomic_DNA"/>
</dbReference>
<gene>
    <name evidence="5" type="primary">MRP4</name>
    <name evidence="5" type="ORF">Cantr_06703</name>
</gene>
<comment type="caution">
    <text evidence="5">The sequence shown here is derived from an EMBL/GenBank/DDBJ whole genome shotgun (WGS) entry which is preliminary data.</text>
</comment>
<evidence type="ECO:0000313" key="6">
    <source>
        <dbReference type="Proteomes" id="UP000253472"/>
    </source>
</evidence>
<dbReference type="AlphaFoldDB" id="A0A367XW99"/>
<dbReference type="FunFam" id="3.40.50.10490:FF:000055">
    <property type="entry name" value="Mitochondrial ribosomal protein"/>
    <property type="match status" value="1"/>
</dbReference>
<evidence type="ECO:0000313" key="5">
    <source>
        <dbReference type="EMBL" id="RCK57888.1"/>
    </source>
</evidence>